<name>A0A167EER1_COLIC</name>
<accession>A0A167EER1</accession>
<proteinExistence type="predicted"/>
<evidence type="ECO:0000313" key="2">
    <source>
        <dbReference type="EMBL" id="KZL85043.1"/>
    </source>
</evidence>
<dbReference type="AlphaFoldDB" id="A0A167EER1"/>
<protein>
    <submittedName>
        <fullName evidence="2">Uncharacterized protein</fullName>
    </submittedName>
</protein>
<feature type="compositionally biased region" description="Low complexity" evidence="1">
    <location>
        <begin position="28"/>
        <end position="63"/>
    </location>
</feature>
<comment type="caution">
    <text evidence="2">The sequence shown here is derived from an EMBL/GenBank/DDBJ whole genome shotgun (WGS) entry which is preliminary data.</text>
</comment>
<evidence type="ECO:0000256" key="1">
    <source>
        <dbReference type="SAM" id="MobiDB-lite"/>
    </source>
</evidence>
<reference evidence="2 3" key="1">
    <citation type="submission" date="2015-06" db="EMBL/GenBank/DDBJ databases">
        <title>Survival trade-offs in plant roots during colonization by closely related pathogenic and mutualistic fungi.</title>
        <authorList>
            <person name="Hacquard S."/>
            <person name="Kracher B."/>
            <person name="Hiruma K."/>
            <person name="Weinman A."/>
            <person name="Muench P."/>
            <person name="Garrido Oter R."/>
            <person name="Ver Loren van Themaat E."/>
            <person name="Dallerey J.-F."/>
            <person name="Damm U."/>
            <person name="Henrissat B."/>
            <person name="Lespinet O."/>
            <person name="Thon M."/>
            <person name="Kemen E."/>
            <person name="McHardy A.C."/>
            <person name="Schulze-Lefert P."/>
            <person name="O'Connell R.J."/>
        </authorList>
    </citation>
    <scope>NUCLEOTIDE SEQUENCE [LARGE SCALE GENOMIC DNA]</scope>
    <source>
        <strain evidence="2 3">MAFF 238704</strain>
    </source>
</reference>
<feature type="non-terminal residue" evidence="2">
    <location>
        <position position="1"/>
    </location>
</feature>
<evidence type="ECO:0000313" key="3">
    <source>
        <dbReference type="Proteomes" id="UP000076584"/>
    </source>
</evidence>
<feature type="compositionally biased region" description="Low complexity" evidence="1">
    <location>
        <begin position="8"/>
        <end position="21"/>
    </location>
</feature>
<dbReference type="EMBL" id="LFIW01000734">
    <property type="protein sequence ID" value="KZL85043.1"/>
    <property type="molecule type" value="Genomic_DNA"/>
</dbReference>
<dbReference type="Proteomes" id="UP000076584">
    <property type="component" value="Unassembled WGS sequence"/>
</dbReference>
<gene>
    <name evidence="2" type="ORF">CI238_09704</name>
</gene>
<feature type="compositionally biased region" description="Low complexity" evidence="1">
    <location>
        <begin position="86"/>
        <end position="112"/>
    </location>
</feature>
<sequence>LPAPKTAPTPAASSPSLSTCPGTTRSRPPWSSSLPASTTPTSQTTPPATSAWACSSLRTGSPPLSSPPSSRPSAASSPSPSPTTPSRPASLTSTRTTVPSSKSRLSSTSPATQKALPISPSPSPPPPPLPAPNESPTRVYRQCFSRKEVDCVAADLGIMDEAMIPQNTPRTWVEQFEQEYTGIQSRTKAFQSLTMASITGVKVRRQRWDLGIVQAS</sequence>
<organism evidence="2 3">
    <name type="scientific">Colletotrichum incanum</name>
    <name type="common">Soybean anthracnose fungus</name>
    <dbReference type="NCBI Taxonomy" id="1573173"/>
    <lineage>
        <taxon>Eukaryota</taxon>
        <taxon>Fungi</taxon>
        <taxon>Dikarya</taxon>
        <taxon>Ascomycota</taxon>
        <taxon>Pezizomycotina</taxon>
        <taxon>Sordariomycetes</taxon>
        <taxon>Hypocreomycetidae</taxon>
        <taxon>Glomerellales</taxon>
        <taxon>Glomerellaceae</taxon>
        <taxon>Colletotrichum</taxon>
        <taxon>Colletotrichum spaethianum species complex</taxon>
    </lineage>
</organism>
<keyword evidence="3" id="KW-1185">Reference proteome</keyword>
<feature type="region of interest" description="Disordered" evidence="1">
    <location>
        <begin position="1"/>
        <end position="137"/>
    </location>
</feature>
<feature type="compositionally biased region" description="Pro residues" evidence="1">
    <location>
        <begin position="119"/>
        <end position="133"/>
    </location>
</feature>